<dbReference type="AlphaFoldDB" id="A0AAW9DVM3"/>
<proteinExistence type="predicted"/>
<evidence type="ECO:0000313" key="2">
    <source>
        <dbReference type="Proteomes" id="UP001279553"/>
    </source>
</evidence>
<gene>
    <name evidence="1" type="ORF">SIL87_19445</name>
</gene>
<reference evidence="1 2" key="1">
    <citation type="submission" date="2023-11" db="EMBL/GenBank/DDBJ databases">
        <title>MicrobeMod: A computational toolkit for identifying prokaryotic methylation and restriction-modification with nanopore sequencing.</title>
        <authorList>
            <person name="Crits-Christoph A."/>
            <person name="Kang S.C."/>
            <person name="Lee H."/>
            <person name="Ostrov N."/>
        </authorList>
    </citation>
    <scope>NUCLEOTIDE SEQUENCE [LARGE SCALE GENOMIC DNA]</scope>
    <source>
        <strain evidence="1 2">DSMZ 700</strain>
    </source>
</reference>
<protein>
    <submittedName>
        <fullName evidence="1">Uncharacterized protein</fullName>
    </submittedName>
</protein>
<sequence>MAVNRFIQVHGARPVRNARFGVRYGWNGADRRHDISKELAMTREELTAWALGNGWQIIAGHPSLTKPSAPKEAVVRMVLKATVVNIEAKKPAGKWEKVSGAAYGAVEPDPETGLPRGLGFTSLQGFRMLMEDNRNRTVFARFGAGG</sequence>
<organism evidence="1 2">
    <name type="scientific">Acidiphilium acidophilum</name>
    <name type="common">Thiobacillus acidophilus</name>
    <dbReference type="NCBI Taxonomy" id="76588"/>
    <lineage>
        <taxon>Bacteria</taxon>
        <taxon>Pseudomonadati</taxon>
        <taxon>Pseudomonadota</taxon>
        <taxon>Alphaproteobacteria</taxon>
        <taxon>Acetobacterales</taxon>
        <taxon>Acidocellaceae</taxon>
        <taxon>Acidiphilium</taxon>
    </lineage>
</organism>
<dbReference type="EMBL" id="JAWXYB010000018">
    <property type="protein sequence ID" value="MDX5932931.1"/>
    <property type="molecule type" value="Genomic_DNA"/>
</dbReference>
<comment type="caution">
    <text evidence="1">The sequence shown here is derived from an EMBL/GenBank/DDBJ whole genome shotgun (WGS) entry which is preliminary data.</text>
</comment>
<dbReference type="Proteomes" id="UP001279553">
    <property type="component" value="Unassembled WGS sequence"/>
</dbReference>
<keyword evidence="2" id="KW-1185">Reference proteome</keyword>
<evidence type="ECO:0000313" key="1">
    <source>
        <dbReference type="EMBL" id="MDX5932931.1"/>
    </source>
</evidence>
<name>A0AAW9DVM3_ACIAO</name>
<accession>A0AAW9DVM3</accession>